<reference evidence="2" key="1">
    <citation type="journal article" date="2023" name="Nat. Plants">
        <title>Single-cell RNA sequencing provides a high-resolution roadmap for understanding the multicellular compartmentation of specialized metabolism.</title>
        <authorList>
            <person name="Sun S."/>
            <person name="Shen X."/>
            <person name="Li Y."/>
            <person name="Li Y."/>
            <person name="Wang S."/>
            <person name="Li R."/>
            <person name="Zhang H."/>
            <person name="Shen G."/>
            <person name="Guo B."/>
            <person name="Wei J."/>
            <person name="Xu J."/>
            <person name="St-Pierre B."/>
            <person name="Chen S."/>
            <person name="Sun C."/>
        </authorList>
    </citation>
    <scope>NUCLEOTIDE SEQUENCE [LARGE SCALE GENOMIC DNA]</scope>
</reference>
<name>A0ACC0ATY0_CATRO</name>
<evidence type="ECO:0000313" key="1">
    <source>
        <dbReference type="EMBL" id="KAI5662903.1"/>
    </source>
</evidence>
<gene>
    <name evidence="1" type="ORF">M9H77_22226</name>
</gene>
<accession>A0ACC0ATY0</accession>
<comment type="caution">
    <text evidence="1">The sequence shown here is derived from an EMBL/GenBank/DDBJ whole genome shotgun (WGS) entry which is preliminary data.</text>
</comment>
<dbReference type="EMBL" id="CM044705">
    <property type="protein sequence ID" value="KAI5662903.1"/>
    <property type="molecule type" value="Genomic_DNA"/>
</dbReference>
<proteinExistence type="predicted"/>
<keyword evidence="2" id="KW-1185">Reference proteome</keyword>
<organism evidence="1 2">
    <name type="scientific">Catharanthus roseus</name>
    <name type="common">Madagascar periwinkle</name>
    <name type="synonym">Vinca rosea</name>
    <dbReference type="NCBI Taxonomy" id="4058"/>
    <lineage>
        <taxon>Eukaryota</taxon>
        <taxon>Viridiplantae</taxon>
        <taxon>Streptophyta</taxon>
        <taxon>Embryophyta</taxon>
        <taxon>Tracheophyta</taxon>
        <taxon>Spermatophyta</taxon>
        <taxon>Magnoliopsida</taxon>
        <taxon>eudicotyledons</taxon>
        <taxon>Gunneridae</taxon>
        <taxon>Pentapetalae</taxon>
        <taxon>asterids</taxon>
        <taxon>lamiids</taxon>
        <taxon>Gentianales</taxon>
        <taxon>Apocynaceae</taxon>
        <taxon>Rauvolfioideae</taxon>
        <taxon>Vinceae</taxon>
        <taxon>Catharanthinae</taxon>
        <taxon>Catharanthus</taxon>
    </lineage>
</organism>
<dbReference type="Proteomes" id="UP001060085">
    <property type="component" value="Linkage Group LG05"/>
</dbReference>
<evidence type="ECO:0000313" key="2">
    <source>
        <dbReference type="Proteomes" id="UP001060085"/>
    </source>
</evidence>
<sequence>MAMYENWQLFVHDGRHNHAIDVYSHGQAQAAKLTEEQLIQIEQFRKSHEQNVGCAVSSQKIYNVVAKIKKNRMQGRNTVEEVLCLSTIRDYTVFYRNREDCNVLSDIVVAHLTSIEMLRTYNMPLLEVVGMTTTGKNFTVASAFMRNEQATTYRWTKWKSRPDFLHYLFNNWLNPFAHKFVRCWTKSHMHFGVETTNRAESEHSVLKLWLSTCHGDLETVFLNIDSLIEGQIADIKASLEFSKTKEKHNAKSNHIFYVVSNKISHLAFKKIWSEITRAAGIYDDLKNKCGHYLRTSHDLPCACELITRFDHVLPIKLHDIDVFWQTLEIGGPHPSARQRDMDSEMCSITDLLHQIST</sequence>
<protein>
    <submittedName>
        <fullName evidence="1">Uncharacterized protein</fullName>
    </submittedName>
</protein>